<sequence>MTIEVPICFLFAFDDMLSNFKALLFFENINNDVMFFSKNNKVGKLCSKFGFNGKKIEKTMDFNVMFSQER</sequence>
<proteinExistence type="predicted"/>
<dbReference type="EMBL" id="CABEEZ010000072">
    <property type="protein sequence ID" value="VTR32848.1"/>
    <property type="molecule type" value="Genomic_DNA"/>
</dbReference>
<dbReference type="AlphaFoldDB" id="A0A4V6KPK3"/>
<evidence type="ECO:0000313" key="1">
    <source>
        <dbReference type="EMBL" id="VTR32848.1"/>
    </source>
</evidence>
<organism evidence="1">
    <name type="scientific">Serratia fonticola</name>
    <dbReference type="NCBI Taxonomy" id="47917"/>
    <lineage>
        <taxon>Bacteria</taxon>
        <taxon>Pseudomonadati</taxon>
        <taxon>Pseudomonadota</taxon>
        <taxon>Gammaproteobacteria</taxon>
        <taxon>Enterobacterales</taxon>
        <taxon>Yersiniaceae</taxon>
        <taxon>Serratia</taxon>
    </lineage>
</organism>
<name>A0A4V6KPK3_SERFO</name>
<accession>A0A4V6KPK3</accession>
<protein>
    <submittedName>
        <fullName evidence="1">Uncharacterized protein</fullName>
    </submittedName>
</protein>
<gene>
    <name evidence="1" type="ORF">NCTC12965_03411</name>
</gene>
<reference evidence="1" key="1">
    <citation type="submission" date="2019-05" db="EMBL/GenBank/DDBJ databases">
        <authorList>
            <consortium name="Pathogen Informatics"/>
        </authorList>
    </citation>
    <scope>NUCLEOTIDE SEQUENCE [LARGE SCALE GENOMIC DNA]</scope>
    <source>
        <strain evidence="1">NCTC12965</strain>
    </source>
</reference>